<evidence type="ECO:0000259" key="4">
    <source>
        <dbReference type="SMART" id="SM00990"/>
    </source>
</evidence>
<keyword evidence="6" id="KW-1185">Reference proteome</keyword>
<dbReference type="AlphaFoldDB" id="A0A134CH77"/>
<dbReference type="EMBL" id="LSDT01000029">
    <property type="protein sequence ID" value="KXB91583.1"/>
    <property type="molecule type" value="Genomic_DNA"/>
</dbReference>
<evidence type="ECO:0000256" key="2">
    <source>
        <dbReference type="ARBA" id="ARBA00022722"/>
    </source>
</evidence>
<dbReference type="InterPro" id="IPR011856">
    <property type="entry name" value="tRNA_endonuc-like_dom_sf"/>
</dbReference>
<keyword evidence="3" id="KW-0378">Hydrolase</keyword>
<evidence type="ECO:0000313" key="5">
    <source>
        <dbReference type="EMBL" id="KXB91583.1"/>
    </source>
</evidence>
<dbReference type="SMART" id="SM00990">
    <property type="entry name" value="VRR_NUC"/>
    <property type="match status" value="1"/>
</dbReference>
<accession>A0A134CH77</accession>
<proteinExistence type="predicted"/>
<dbReference type="InterPro" id="IPR014883">
    <property type="entry name" value="VRR_NUC"/>
</dbReference>
<protein>
    <submittedName>
        <fullName evidence="5">VRR-NUC domain protein</fullName>
    </submittedName>
</protein>
<reference evidence="6" key="1">
    <citation type="submission" date="2016-01" db="EMBL/GenBank/DDBJ databases">
        <authorList>
            <person name="Mitreva M."/>
            <person name="Pepin K.H."/>
            <person name="Mihindukulasuriya K.A."/>
            <person name="Fulton R."/>
            <person name="Fronick C."/>
            <person name="O'Laughlin M."/>
            <person name="Miner T."/>
            <person name="Herter B."/>
            <person name="Rosa B.A."/>
            <person name="Cordes M."/>
            <person name="Tomlinson C."/>
            <person name="Wollam A."/>
            <person name="Palsikar V.B."/>
            <person name="Mardis E.R."/>
            <person name="Wilson R.K."/>
        </authorList>
    </citation>
    <scope>NUCLEOTIDE SEQUENCE [LARGE SCALE GENOMIC DNA]</scope>
    <source>
        <strain evidence="6">KA00182</strain>
    </source>
</reference>
<name>A0A134CH77_9FIRM</name>
<evidence type="ECO:0000256" key="1">
    <source>
        <dbReference type="ARBA" id="ARBA00001946"/>
    </source>
</evidence>
<keyword evidence="2" id="KW-0540">Nuclease</keyword>
<comment type="cofactor">
    <cofactor evidence="1">
        <name>Mg(2+)</name>
        <dbReference type="ChEBI" id="CHEBI:18420"/>
    </cofactor>
</comment>
<organism evidence="5 6">
    <name type="scientific">Megasphaera hutchinsoni</name>
    <dbReference type="NCBI Taxonomy" id="1588748"/>
    <lineage>
        <taxon>Bacteria</taxon>
        <taxon>Bacillati</taxon>
        <taxon>Bacillota</taxon>
        <taxon>Negativicutes</taxon>
        <taxon>Veillonellales</taxon>
        <taxon>Veillonellaceae</taxon>
        <taxon>Megasphaera</taxon>
    </lineage>
</organism>
<dbReference type="Gene3D" id="3.40.1350.10">
    <property type="match status" value="1"/>
</dbReference>
<dbReference type="Proteomes" id="UP000070160">
    <property type="component" value="Unassembled WGS sequence"/>
</dbReference>
<dbReference type="GO" id="GO:0003676">
    <property type="term" value="F:nucleic acid binding"/>
    <property type="evidence" value="ECO:0007669"/>
    <property type="project" value="InterPro"/>
</dbReference>
<dbReference type="GO" id="GO:0004518">
    <property type="term" value="F:nuclease activity"/>
    <property type="evidence" value="ECO:0007669"/>
    <property type="project" value="UniProtKB-KW"/>
</dbReference>
<comment type="caution">
    <text evidence="5">The sequence shown here is derived from an EMBL/GenBank/DDBJ whole genome shotgun (WGS) entry which is preliminary data.</text>
</comment>
<evidence type="ECO:0000256" key="3">
    <source>
        <dbReference type="ARBA" id="ARBA00022801"/>
    </source>
</evidence>
<evidence type="ECO:0000313" key="6">
    <source>
        <dbReference type="Proteomes" id="UP000070160"/>
    </source>
</evidence>
<dbReference type="STRING" id="1588748.HMPREF3182_00805"/>
<sequence length="104" mass="11314">METVKEAGDRVLREKETERKLVCAVKSMGGMAVKLVSPSVDGLPDRLILLPGGKAGFVELKAKGKKPRALQVKRMNDLRALGFTVFVVDDKERIGGVLHAIQTT</sequence>
<gene>
    <name evidence="5" type="ORF">HMPREF3182_00805</name>
</gene>
<feature type="domain" description="VRR-NUC" evidence="4">
    <location>
        <begin position="12"/>
        <end position="92"/>
    </location>
</feature>
<dbReference type="GO" id="GO:0016788">
    <property type="term" value="F:hydrolase activity, acting on ester bonds"/>
    <property type="evidence" value="ECO:0007669"/>
    <property type="project" value="InterPro"/>
</dbReference>